<keyword evidence="1" id="KW-0479">Metal-binding</keyword>
<evidence type="ECO:0000256" key="1">
    <source>
        <dbReference type="ARBA" id="ARBA00022723"/>
    </source>
</evidence>
<protein>
    <recommendedName>
        <fullName evidence="5">EF-hand domain-containing protein</fullName>
    </recommendedName>
</protein>
<feature type="transmembrane region" description="Helical" evidence="4">
    <location>
        <begin position="12"/>
        <end position="31"/>
    </location>
</feature>
<dbReference type="Proteomes" id="UP000027138">
    <property type="component" value="Unassembled WGS sequence"/>
</dbReference>
<evidence type="ECO:0000256" key="3">
    <source>
        <dbReference type="ARBA" id="ARBA00022837"/>
    </source>
</evidence>
<dbReference type="GO" id="GO:0005509">
    <property type="term" value="F:calcium ion binding"/>
    <property type="evidence" value="ECO:0007669"/>
    <property type="project" value="InterPro"/>
</dbReference>
<dbReference type="OrthoDB" id="850911at2759"/>
<dbReference type="Gene3D" id="1.10.238.10">
    <property type="entry name" value="EF-hand"/>
    <property type="match status" value="1"/>
</dbReference>
<dbReference type="PROSITE" id="PS50222">
    <property type="entry name" value="EF_HAND_2"/>
    <property type="match status" value="2"/>
</dbReference>
<keyword evidence="4" id="KW-0472">Membrane</keyword>
<dbReference type="InterPro" id="IPR039647">
    <property type="entry name" value="EF_hand_pair_protein_CML-like"/>
</dbReference>
<dbReference type="AlphaFoldDB" id="A0A067KHH5"/>
<dbReference type="SMART" id="SM00054">
    <property type="entry name" value="EFh"/>
    <property type="match status" value="2"/>
</dbReference>
<evidence type="ECO:0000313" key="7">
    <source>
        <dbReference type="Proteomes" id="UP000027138"/>
    </source>
</evidence>
<reference evidence="6 7" key="1">
    <citation type="journal article" date="2014" name="PLoS ONE">
        <title>Global Analysis of Gene Expression Profiles in Physic Nut (Jatropha curcas L.) Seedlings Exposed to Salt Stress.</title>
        <authorList>
            <person name="Zhang L."/>
            <person name="Zhang C."/>
            <person name="Wu P."/>
            <person name="Chen Y."/>
            <person name="Li M."/>
            <person name="Jiang H."/>
            <person name="Wu G."/>
        </authorList>
    </citation>
    <scope>NUCLEOTIDE SEQUENCE [LARGE SCALE GENOMIC DNA]</scope>
    <source>
        <strain evidence="7">cv. GZQX0401</strain>
        <tissue evidence="6">Young leaves</tissue>
    </source>
</reference>
<organism evidence="6 7">
    <name type="scientific">Jatropha curcas</name>
    <name type="common">Barbados nut</name>
    <dbReference type="NCBI Taxonomy" id="180498"/>
    <lineage>
        <taxon>Eukaryota</taxon>
        <taxon>Viridiplantae</taxon>
        <taxon>Streptophyta</taxon>
        <taxon>Embryophyta</taxon>
        <taxon>Tracheophyta</taxon>
        <taxon>Spermatophyta</taxon>
        <taxon>Magnoliopsida</taxon>
        <taxon>eudicotyledons</taxon>
        <taxon>Gunneridae</taxon>
        <taxon>Pentapetalae</taxon>
        <taxon>rosids</taxon>
        <taxon>fabids</taxon>
        <taxon>Malpighiales</taxon>
        <taxon>Euphorbiaceae</taxon>
        <taxon>Crotonoideae</taxon>
        <taxon>Jatropheae</taxon>
        <taxon>Jatropha</taxon>
    </lineage>
</organism>
<dbReference type="InterPro" id="IPR011992">
    <property type="entry name" value="EF-hand-dom_pair"/>
</dbReference>
<dbReference type="PROSITE" id="PS00018">
    <property type="entry name" value="EF_HAND_1"/>
    <property type="match status" value="2"/>
</dbReference>
<proteinExistence type="predicted"/>
<dbReference type="InterPro" id="IPR002048">
    <property type="entry name" value="EF_hand_dom"/>
</dbReference>
<dbReference type="CDD" id="cd00051">
    <property type="entry name" value="EFh"/>
    <property type="match status" value="1"/>
</dbReference>
<evidence type="ECO:0000259" key="5">
    <source>
        <dbReference type="PROSITE" id="PS50222"/>
    </source>
</evidence>
<keyword evidence="2" id="KW-0677">Repeat</keyword>
<evidence type="ECO:0000256" key="4">
    <source>
        <dbReference type="SAM" id="Phobius"/>
    </source>
</evidence>
<dbReference type="PANTHER" id="PTHR10891">
    <property type="entry name" value="EF-HAND CALCIUM-BINDING DOMAIN CONTAINING PROTEIN"/>
    <property type="match status" value="1"/>
</dbReference>
<keyword evidence="3" id="KW-0106">Calcium</keyword>
<feature type="domain" description="EF-hand" evidence="5">
    <location>
        <begin position="166"/>
        <end position="200"/>
    </location>
</feature>
<feature type="domain" description="EF-hand" evidence="5">
    <location>
        <begin position="129"/>
        <end position="164"/>
    </location>
</feature>
<accession>A0A067KHH5</accession>
<dbReference type="EMBL" id="KK914632">
    <property type="protein sequence ID" value="KDP31264.1"/>
    <property type="molecule type" value="Genomic_DNA"/>
</dbReference>
<dbReference type="FunFam" id="1.10.238.10:FF:000001">
    <property type="entry name" value="Calmodulin 1"/>
    <property type="match status" value="1"/>
</dbReference>
<evidence type="ECO:0000313" key="6">
    <source>
        <dbReference type="EMBL" id="KDP31264.1"/>
    </source>
</evidence>
<dbReference type="Pfam" id="PF13499">
    <property type="entry name" value="EF-hand_7"/>
    <property type="match status" value="1"/>
</dbReference>
<dbReference type="KEGG" id="jcu:105640767"/>
<dbReference type="InterPro" id="IPR018247">
    <property type="entry name" value="EF_Hand_1_Ca_BS"/>
</dbReference>
<keyword evidence="4" id="KW-1133">Transmembrane helix</keyword>
<dbReference type="SUPFAM" id="SSF47473">
    <property type="entry name" value="EF-hand"/>
    <property type="match status" value="1"/>
</dbReference>
<sequence>MEYTKYEDVSAAADSVSLVGILFLLTILDFIITLKDFYSGFCQLSNSFLNVFFYIKRVSAESWESSKKHFIDRYIKNRKNLNYCSEELGRGEVAMVMKQIGTCYDPDGDKLKDRLGSNDITTLFEEEEPSFQEIREAFSMFDENNDGFIDSKELRKVVCTLCSVEATEEECRRMIRAYDDNGDGVIDFTEFVKLVAKSFD</sequence>
<gene>
    <name evidence="6" type="ORF">JCGZ_11640</name>
</gene>
<keyword evidence="7" id="KW-1185">Reference proteome</keyword>
<keyword evidence="4" id="KW-0812">Transmembrane</keyword>
<name>A0A067KHH5_JATCU</name>
<evidence type="ECO:0000256" key="2">
    <source>
        <dbReference type="ARBA" id="ARBA00022737"/>
    </source>
</evidence>
<dbReference type="STRING" id="180498.A0A067KHH5"/>